<reference evidence="4" key="2">
    <citation type="submission" date="2021-04" db="EMBL/GenBank/DDBJ databases">
        <authorList>
            <person name="Zhang T."/>
            <person name="Zhang Y."/>
            <person name="Lu D."/>
            <person name="Zuo D."/>
            <person name="Du Z."/>
        </authorList>
    </citation>
    <scope>NUCLEOTIDE SEQUENCE</scope>
    <source>
        <strain evidence="4">JR1</strain>
    </source>
</reference>
<feature type="domain" description="Gfo/Idh/MocA-like oxidoreductase C-terminal" evidence="3">
    <location>
        <begin position="186"/>
        <end position="431"/>
    </location>
</feature>
<dbReference type="Pfam" id="PF02894">
    <property type="entry name" value="GFO_IDH_MocA_C"/>
    <property type="match status" value="1"/>
</dbReference>
<dbReference type="InterPro" id="IPR036291">
    <property type="entry name" value="NAD(P)-bd_dom_sf"/>
</dbReference>
<dbReference type="RefSeq" id="WP_212190310.1">
    <property type="nucleotide sequence ID" value="NZ_JAGTAR010000013.1"/>
</dbReference>
<protein>
    <submittedName>
        <fullName evidence="4">Gfo/Idh/MocA family oxidoreductase</fullName>
    </submittedName>
</protein>
<dbReference type="InterPro" id="IPR000683">
    <property type="entry name" value="Gfo/Idh/MocA-like_OxRdtase_N"/>
</dbReference>
<sequence length="465" mass="52566">MKNWNRRNMIKTLGMASISMPLLAHAETAEASVRLLSERNNKEDALKKPITAVIIGAGSRGWLAYGQYAASHRDEIKIVGVAEPITYRRERVAKAFNIPADKQFVTWEHVFEQAKFADALIIATPDHLHYGPAMAGLNQGYDMLLEKAIAQTWEECNDILELSVKKKAIVAICHVLRYTPYFRKMKQIIDSGEIGDIVSVQHLEPVQRIHMSHSFVRGNWGNSQKSTPMILSKSCHDTDILRWLIGKSCKKVSSFGSLSLFQEKNAPKGSTLRCTDGCMVERNCPFSAIKIYKESRTWGQHFNFDLQSASDETILNELRTGPYGRCVYHCDNNVVDHQVSNFEFEDDITLSFSMEAHTHYGRRRTRIFGTMGDMFGDMDELVHYSAITGKKRTWDASNLSIDENAAFYGHGGGDYWLMYDFIRAVAHNDPERLTSTIQASMESHLMGFMAEESRLEGGALKTISL</sequence>
<dbReference type="Pfam" id="PF01408">
    <property type="entry name" value="GFO_IDH_MocA"/>
    <property type="match status" value="1"/>
</dbReference>
<dbReference type="SUPFAM" id="SSF51735">
    <property type="entry name" value="NAD(P)-binding Rossmann-fold domains"/>
    <property type="match status" value="1"/>
</dbReference>
<keyword evidence="1" id="KW-0732">Signal</keyword>
<evidence type="ECO:0000313" key="5">
    <source>
        <dbReference type="Proteomes" id="UP000679220"/>
    </source>
</evidence>
<dbReference type="PANTHER" id="PTHR43377:SF2">
    <property type="entry name" value="BINDING ROSSMANN FOLD OXIDOREDUCTASE, PUTATIVE (AFU_ORTHOLOGUE AFUA_4G00560)-RELATED"/>
    <property type="match status" value="1"/>
</dbReference>
<feature type="signal peptide" evidence="1">
    <location>
        <begin position="1"/>
        <end position="26"/>
    </location>
</feature>
<accession>A0A941F3T3</accession>
<keyword evidence="5" id="KW-1185">Reference proteome</keyword>
<name>A0A941F3T3_9BACT</name>
<dbReference type="PROSITE" id="PS51318">
    <property type="entry name" value="TAT"/>
    <property type="match status" value="1"/>
</dbReference>
<dbReference type="AlphaFoldDB" id="A0A941F3T3"/>
<evidence type="ECO:0000256" key="1">
    <source>
        <dbReference type="SAM" id="SignalP"/>
    </source>
</evidence>
<dbReference type="SUPFAM" id="SSF55347">
    <property type="entry name" value="Glyceraldehyde-3-phosphate dehydrogenase-like, C-terminal domain"/>
    <property type="match status" value="1"/>
</dbReference>
<dbReference type="Gene3D" id="3.30.360.10">
    <property type="entry name" value="Dihydrodipicolinate Reductase, domain 2"/>
    <property type="match status" value="1"/>
</dbReference>
<feature type="chain" id="PRO_5037788563" evidence="1">
    <location>
        <begin position="27"/>
        <end position="465"/>
    </location>
</feature>
<evidence type="ECO:0000313" key="4">
    <source>
        <dbReference type="EMBL" id="MBR8535869.1"/>
    </source>
</evidence>
<dbReference type="PANTHER" id="PTHR43377">
    <property type="entry name" value="BILIVERDIN REDUCTASE A"/>
    <property type="match status" value="1"/>
</dbReference>
<proteinExistence type="predicted"/>
<reference evidence="4" key="1">
    <citation type="journal article" date="2018" name="Int. J. Syst. Evol. Microbiol.">
        <title>Carboxylicivirga sediminis sp. nov., isolated from coastal sediment.</title>
        <authorList>
            <person name="Wang F.Q."/>
            <person name="Ren L.H."/>
            <person name="Zou R.J."/>
            <person name="Sun Y.Z."/>
            <person name="Liu X.J."/>
            <person name="Jiang F."/>
            <person name="Liu L.J."/>
        </authorList>
    </citation>
    <scope>NUCLEOTIDE SEQUENCE</scope>
    <source>
        <strain evidence="4">JR1</strain>
    </source>
</reference>
<feature type="domain" description="Gfo/Idh/MocA-like oxidoreductase N-terminal" evidence="2">
    <location>
        <begin position="51"/>
        <end position="172"/>
    </location>
</feature>
<dbReference type="GO" id="GO:0000166">
    <property type="term" value="F:nucleotide binding"/>
    <property type="evidence" value="ECO:0007669"/>
    <property type="project" value="InterPro"/>
</dbReference>
<comment type="caution">
    <text evidence="4">The sequence shown here is derived from an EMBL/GenBank/DDBJ whole genome shotgun (WGS) entry which is preliminary data.</text>
</comment>
<dbReference type="Gene3D" id="3.40.50.720">
    <property type="entry name" value="NAD(P)-binding Rossmann-like Domain"/>
    <property type="match status" value="1"/>
</dbReference>
<organism evidence="4 5">
    <name type="scientific">Carboxylicivirga sediminis</name>
    <dbReference type="NCBI Taxonomy" id="2006564"/>
    <lineage>
        <taxon>Bacteria</taxon>
        <taxon>Pseudomonadati</taxon>
        <taxon>Bacteroidota</taxon>
        <taxon>Bacteroidia</taxon>
        <taxon>Marinilabiliales</taxon>
        <taxon>Marinilabiliaceae</taxon>
        <taxon>Carboxylicivirga</taxon>
    </lineage>
</organism>
<evidence type="ECO:0000259" key="2">
    <source>
        <dbReference type="Pfam" id="PF01408"/>
    </source>
</evidence>
<dbReference type="InterPro" id="IPR004104">
    <property type="entry name" value="Gfo/Idh/MocA-like_OxRdtase_C"/>
</dbReference>
<dbReference type="InterPro" id="IPR051450">
    <property type="entry name" value="Gfo/Idh/MocA_Oxidoreductases"/>
</dbReference>
<dbReference type="Proteomes" id="UP000679220">
    <property type="component" value="Unassembled WGS sequence"/>
</dbReference>
<dbReference type="InterPro" id="IPR006311">
    <property type="entry name" value="TAT_signal"/>
</dbReference>
<evidence type="ECO:0000259" key="3">
    <source>
        <dbReference type="Pfam" id="PF02894"/>
    </source>
</evidence>
<gene>
    <name evidence="4" type="ORF">KDU71_09905</name>
</gene>
<dbReference type="EMBL" id="JAGTAR010000013">
    <property type="protein sequence ID" value="MBR8535869.1"/>
    <property type="molecule type" value="Genomic_DNA"/>
</dbReference>